<dbReference type="PROSITE" id="PS50922">
    <property type="entry name" value="TLC"/>
    <property type="match status" value="1"/>
</dbReference>
<feature type="transmembrane region" description="Helical" evidence="9">
    <location>
        <begin position="148"/>
        <end position="169"/>
    </location>
</feature>
<organism evidence="11 12">
    <name type="scientific">Mugilogobius chulae</name>
    <name type="common">yellowstripe goby</name>
    <dbReference type="NCBI Taxonomy" id="88201"/>
    <lineage>
        <taxon>Eukaryota</taxon>
        <taxon>Metazoa</taxon>
        <taxon>Chordata</taxon>
        <taxon>Craniata</taxon>
        <taxon>Vertebrata</taxon>
        <taxon>Euteleostomi</taxon>
        <taxon>Actinopterygii</taxon>
        <taxon>Neopterygii</taxon>
        <taxon>Teleostei</taxon>
        <taxon>Neoteleostei</taxon>
        <taxon>Acanthomorphata</taxon>
        <taxon>Gobiaria</taxon>
        <taxon>Gobiiformes</taxon>
        <taxon>Gobioidei</taxon>
        <taxon>Gobiidae</taxon>
        <taxon>Gobionellinae</taxon>
        <taxon>Mugilogobius</taxon>
    </lineage>
</organism>
<evidence type="ECO:0000256" key="4">
    <source>
        <dbReference type="ARBA" id="ARBA00022692"/>
    </source>
</evidence>
<dbReference type="Pfam" id="PF03798">
    <property type="entry name" value="TRAM_LAG1_CLN8"/>
    <property type="match status" value="1"/>
</dbReference>
<feature type="transmembrane region" description="Helical" evidence="9">
    <location>
        <begin position="396"/>
        <end position="417"/>
    </location>
</feature>
<dbReference type="EMBL" id="JBBPFD010000018">
    <property type="protein sequence ID" value="KAK7889509.1"/>
    <property type="molecule type" value="Genomic_DNA"/>
</dbReference>
<feature type="transmembrane region" description="Helical" evidence="9">
    <location>
        <begin position="280"/>
        <end position="307"/>
    </location>
</feature>
<evidence type="ECO:0000256" key="2">
    <source>
        <dbReference type="ARBA" id="ARBA00004760"/>
    </source>
</evidence>
<comment type="caution">
    <text evidence="11">The sequence shown here is derived from an EMBL/GenBank/DDBJ whole genome shotgun (WGS) entry which is preliminary data.</text>
</comment>
<feature type="transmembrane region" description="Helical" evidence="9">
    <location>
        <begin position="176"/>
        <end position="195"/>
    </location>
</feature>
<feature type="transmembrane region" description="Helical" evidence="9">
    <location>
        <begin position="106"/>
        <end position="128"/>
    </location>
</feature>
<evidence type="ECO:0000256" key="5">
    <source>
        <dbReference type="ARBA" id="ARBA00022989"/>
    </source>
</evidence>
<protein>
    <recommendedName>
        <fullName evidence="10">TLC domain-containing protein</fullName>
    </recommendedName>
</protein>
<accession>A0AAW0N5T2</accession>
<dbReference type="Proteomes" id="UP001460270">
    <property type="component" value="Unassembled WGS sequence"/>
</dbReference>
<evidence type="ECO:0000313" key="11">
    <source>
        <dbReference type="EMBL" id="KAK7889509.1"/>
    </source>
</evidence>
<gene>
    <name evidence="11" type="ORF">WMY93_025069</name>
</gene>
<sequence length="418" mass="48614">MGSHHEGAEPVQVEPMPGYIELIFKASSSMFGAWRDCSECGLELSKRTLLDNAYITWIEIFLFFFCAFLWTQVRQGLTESLFQPLAQSWRLMPKDAAKMPESAWKLVFYTMSWSYSSFLLFFSSYSFFHDPPSVFYNWKSGMSVPLDIAIAYLIQGSFYGHSIYATVYMDAWRKDSAVMVVHHIITLALICFSYAFRYHNIGILVLFLHDINDIQLEFTKLNVYLKTRGGGYYLFNDILSNMGSVSFSITWFWFRLYWFPLKVLYATCVSSLQSVPNIPFYFFFNALLLALLLMNIYWFLFIVLFVVKVLKMKEVNDVREYEEEDRAAAEALKKAQSETTMLVMLDITTLPMESTCRTGSPRRSIYNKVFVAPTWHQAAITRCSLGPRVKNRRNSLNAVVFLLFVCFYFKHVILFSAF</sequence>
<evidence type="ECO:0000256" key="8">
    <source>
        <dbReference type="PROSITE-ProRule" id="PRU00205"/>
    </source>
</evidence>
<dbReference type="GO" id="GO:0046513">
    <property type="term" value="P:ceramide biosynthetic process"/>
    <property type="evidence" value="ECO:0007669"/>
    <property type="project" value="InterPro"/>
</dbReference>
<name>A0AAW0N5T2_9GOBI</name>
<evidence type="ECO:0000313" key="12">
    <source>
        <dbReference type="Proteomes" id="UP001460270"/>
    </source>
</evidence>
<reference evidence="12" key="1">
    <citation type="submission" date="2024-04" db="EMBL/GenBank/DDBJ databases">
        <title>Salinicola lusitanus LLJ914,a marine bacterium isolated from the Okinawa Trough.</title>
        <authorList>
            <person name="Li J."/>
        </authorList>
    </citation>
    <scope>NUCLEOTIDE SEQUENCE [LARGE SCALE GENOMIC DNA]</scope>
</reference>
<keyword evidence="5 9" id="KW-1133">Transmembrane helix</keyword>
<dbReference type="GO" id="GO:0050291">
    <property type="term" value="F:sphingosine N-acyltransferase activity"/>
    <property type="evidence" value="ECO:0007669"/>
    <property type="project" value="InterPro"/>
</dbReference>
<evidence type="ECO:0000259" key="10">
    <source>
        <dbReference type="PROSITE" id="PS50922"/>
    </source>
</evidence>
<comment type="pathway">
    <text evidence="3">Sphingolipid metabolism.</text>
</comment>
<evidence type="ECO:0000256" key="1">
    <source>
        <dbReference type="ARBA" id="ARBA00004141"/>
    </source>
</evidence>
<feature type="domain" description="TLC" evidence="10">
    <location>
        <begin position="97"/>
        <end position="311"/>
    </location>
</feature>
<proteinExistence type="predicted"/>
<evidence type="ECO:0000256" key="7">
    <source>
        <dbReference type="ARBA" id="ARBA00049036"/>
    </source>
</evidence>
<dbReference type="PANTHER" id="PTHR12560">
    <property type="entry name" value="LONGEVITY ASSURANCE FACTOR 1 LAG1"/>
    <property type="match status" value="1"/>
</dbReference>
<dbReference type="GO" id="GO:0016020">
    <property type="term" value="C:membrane"/>
    <property type="evidence" value="ECO:0007669"/>
    <property type="project" value="UniProtKB-SubCell"/>
</dbReference>
<keyword evidence="4 8" id="KW-0812">Transmembrane</keyword>
<evidence type="ECO:0000256" key="9">
    <source>
        <dbReference type="SAM" id="Phobius"/>
    </source>
</evidence>
<feature type="transmembrane region" description="Helical" evidence="9">
    <location>
        <begin position="54"/>
        <end position="73"/>
    </location>
</feature>
<dbReference type="PANTHER" id="PTHR12560:SF58">
    <property type="entry name" value="CERAMIDE SYNTHASE 1"/>
    <property type="match status" value="1"/>
</dbReference>
<dbReference type="SMART" id="SM00724">
    <property type="entry name" value="TLC"/>
    <property type="match status" value="1"/>
</dbReference>
<feature type="transmembrane region" description="Helical" evidence="9">
    <location>
        <begin position="231"/>
        <end position="254"/>
    </location>
</feature>
<evidence type="ECO:0000256" key="3">
    <source>
        <dbReference type="ARBA" id="ARBA00004991"/>
    </source>
</evidence>
<dbReference type="AlphaFoldDB" id="A0AAW0N5T2"/>
<comment type="pathway">
    <text evidence="2">Lipid metabolism; sphingolipid metabolism.</text>
</comment>
<comment type="subcellular location">
    <subcellularLocation>
        <location evidence="1">Membrane</location>
        <topology evidence="1">Multi-pass membrane protein</topology>
    </subcellularLocation>
</comment>
<comment type="catalytic activity">
    <reaction evidence="7">
        <text>sphinganine + octadecanoyl-CoA = N-(octadecanoyl)-sphinganine + CoA + H(+)</text>
        <dbReference type="Rhea" id="RHEA:36547"/>
        <dbReference type="ChEBI" id="CHEBI:15378"/>
        <dbReference type="ChEBI" id="CHEBI:57287"/>
        <dbReference type="ChEBI" id="CHEBI:57394"/>
        <dbReference type="ChEBI" id="CHEBI:57817"/>
        <dbReference type="ChEBI" id="CHEBI:67033"/>
    </reaction>
    <physiologicalReaction direction="left-to-right" evidence="7">
        <dbReference type="Rhea" id="RHEA:36548"/>
    </physiologicalReaction>
</comment>
<keyword evidence="6 8" id="KW-0472">Membrane</keyword>
<dbReference type="InterPro" id="IPR016439">
    <property type="entry name" value="Lag1/Lac1-like"/>
</dbReference>
<dbReference type="InterPro" id="IPR006634">
    <property type="entry name" value="TLC-dom"/>
</dbReference>
<keyword evidence="12" id="KW-1185">Reference proteome</keyword>
<evidence type="ECO:0000256" key="6">
    <source>
        <dbReference type="ARBA" id="ARBA00023136"/>
    </source>
</evidence>